<feature type="domain" description="Recombinase" evidence="2">
    <location>
        <begin position="157"/>
        <end position="301"/>
    </location>
</feature>
<dbReference type="EMBL" id="CP089391">
    <property type="protein sequence ID" value="WBL78146.1"/>
    <property type="molecule type" value="Genomic_DNA"/>
</dbReference>
<dbReference type="RefSeq" id="WP_270163429.1">
    <property type="nucleotide sequence ID" value="NZ_CP089391.1"/>
</dbReference>
<dbReference type="Pfam" id="PF07508">
    <property type="entry name" value="Recombinase"/>
    <property type="match status" value="1"/>
</dbReference>
<feature type="region of interest" description="Disordered" evidence="1">
    <location>
        <begin position="146"/>
        <end position="169"/>
    </location>
</feature>
<name>A0ABY7MKL3_9BRAD</name>
<dbReference type="InterPro" id="IPR011109">
    <property type="entry name" value="DNA_bind_recombinase_dom"/>
</dbReference>
<dbReference type="InterPro" id="IPR038109">
    <property type="entry name" value="DNA_bind_recomb_sf"/>
</dbReference>
<dbReference type="InterPro" id="IPR006119">
    <property type="entry name" value="Resolv_N"/>
</dbReference>
<keyword evidence="4" id="KW-1185">Reference proteome</keyword>
<organism evidence="3 4">
    <name type="scientific">Bradyrhizobium xenonodulans</name>
    <dbReference type="NCBI Taxonomy" id="2736875"/>
    <lineage>
        <taxon>Bacteria</taxon>
        <taxon>Pseudomonadati</taxon>
        <taxon>Pseudomonadota</taxon>
        <taxon>Alphaproteobacteria</taxon>
        <taxon>Hyphomicrobiales</taxon>
        <taxon>Nitrobacteraceae</taxon>
        <taxon>Bradyrhizobium</taxon>
    </lineage>
</organism>
<dbReference type="Gene3D" id="3.90.1750.20">
    <property type="entry name" value="Putative Large Serine Recombinase, Chain B, Domain 2"/>
    <property type="match status" value="1"/>
</dbReference>
<protein>
    <submittedName>
        <fullName evidence="3">Recombinase family protein</fullName>
    </submittedName>
</protein>
<evidence type="ECO:0000313" key="4">
    <source>
        <dbReference type="Proteomes" id="UP001179614"/>
    </source>
</evidence>
<proteinExistence type="predicted"/>
<dbReference type="PANTHER" id="PTHR30461">
    <property type="entry name" value="DNA-INVERTASE FROM LAMBDOID PROPHAGE"/>
    <property type="match status" value="1"/>
</dbReference>
<reference evidence="3" key="1">
    <citation type="submission" date="2021-12" db="EMBL/GenBank/DDBJ databases">
        <title>Bradyrhizobium xenonodulans sp. nov.</title>
        <authorList>
            <person name="Claassens R."/>
            <person name="Venter S.N."/>
            <person name="Beukes C.W."/>
            <person name="Stepkowski T."/>
            <person name="Steenkamp E.T."/>
        </authorList>
    </citation>
    <scope>NUCLEOTIDE SEQUENCE</scope>
    <source>
        <strain evidence="3">14AB</strain>
    </source>
</reference>
<dbReference type="Gene3D" id="3.40.50.1390">
    <property type="entry name" value="Resolvase, N-terminal catalytic domain"/>
    <property type="match status" value="1"/>
</dbReference>
<dbReference type="PANTHER" id="PTHR30461:SF23">
    <property type="entry name" value="DNA RECOMBINASE-RELATED"/>
    <property type="match status" value="1"/>
</dbReference>
<dbReference type="PROSITE" id="PS51737">
    <property type="entry name" value="RECOMBINASE_DNA_BIND"/>
    <property type="match status" value="1"/>
</dbReference>
<evidence type="ECO:0000313" key="3">
    <source>
        <dbReference type="EMBL" id="WBL78146.1"/>
    </source>
</evidence>
<dbReference type="InterPro" id="IPR036162">
    <property type="entry name" value="Resolvase-like_N_sf"/>
</dbReference>
<sequence length="568" mass="64078">MTTASSKKTAVLYARYSSDMQKATSIDGQLLLCRKVALRSNLDVIGEFVDAAKSGLTDGARDGYQRLLNGVRNHDFDVVVVEHFDRLSRDPATIQRLKQVFEFNRVELMDQKGVYATATDISIASLYNTIYKPQLAEKVRRGHDNAVANGRIPGSHAYGYRPRPGAPGERVIDENEAKIVLRIFTEYAMGRSTRTIAADLTREGVPSPGATRHKNKAGRTTWNHQCITGGRHGRGIIGNQLYIGEIHWNVRSTILNPETQKKQKRRNPEERHIIVKKPELRIIPQALWDRAQKVRSARAVHMFGPTGKPRRRLVIPRNNEHPLAGVLRCGVCNGHMRIAQSSRNGAPRAACANAHQRGTCEHTRSFDMDILLKDASEKIEAKLLSPKATEEAMRAWKEECKNGRNKGGSERAKLDRRRRVLTTEIERLTYAIANSRRKPDELLKRIDECDLERGTVEERLRLMGSGGENVIPFDHPKFSDRYRSETRRLVAALKINPKAIETRIAFRNLIDCIVVHPVRKRMPYEYTPYLNSAALSGKKLFPENRGEAGEISTFAYYDNGKSGKSVSS</sequence>
<accession>A0ABY7MKL3</accession>
<dbReference type="Pfam" id="PF00239">
    <property type="entry name" value="Resolvase"/>
    <property type="match status" value="1"/>
</dbReference>
<evidence type="ECO:0000259" key="2">
    <source>
        <dbReference type="PROSITE" id="PS51737"/>
    </source>
</evidence>
<dbReference type="SMART" id="SM00857">
    <property type="entry name" value="Resolvase"/>
    <property type="match status" value="1"/>
</dbReference>
<dbReference type="CDD" id="cd00338">
    <property type="entry name" value="Ser_Recombinase"/>
    <property type="match status" value="1"/>
</dbReference>
<gene>
    <name evidence="3" type="ORF">I3J27_35260</name>
</gene>
<evidence type="ECO:0000256" key="1">
    <source>
        <dbReference type="SAM" id="MobiDB-lite"/>
    </source>
</evidence>
<dbReference type="InterPro" id="IPR025827">
    <property type="entry name" value="Zn_ribbon_recom_dom"/>
</dbReference>
<dbReference type="InterPro" id="IPR050639">
    <property type="entry name" value="SSR_resolvase"/>
</dbReference>
<dbReference type="Pfam" id="PF13408">
    <property type="entry name" value="Zn_ribbon_recom"/>
    <property type="match status" value="1"/>
</dbReference>
<dbReference type="Proteomes" id="UP001179614">
    <property type="component" value="Chromosome"/>
</dbReference>
<dbReference type="SUPFAM" id="SSF53041">
    <property type="entry name" value="Resolvase-like"/>
    <property type="match status" value="1"/>
</dbReference>